<keyword evidence="4 5" id="KW-0472">Membrane</keyword>
<dbReference type="Pfam" id="PF10324">
    <property type="entry name" value="7TM_GPCR_Srw"/>
    <property type="match status" value="1"/>
</dbReference>
<proteinExistence type="predicted"/>
<dbReference type="CDD" id="cd14978">
    <property type="entry name" value="7tmA_FMRFamide_R-like"/>
    <property type="match status" value="1"/>
</dbReference>
<keyword evidence="2 5" id="KW-0812">Transmembrane</keyword>
<dbReference type="InterPro" id="IPR052954">
    <property type="entry name" value="GPCR-Ligand_Int"/>
</dbReference>
<feature type="transmembrane region" description="Helical" evidence="5">
    <location>
        <begin position="426"/>
        <end position="446"/>
    </location>
</feature>
<feature type="transmembrane region" description="Helical" evidence="5">
    <location>
        <begin position="333"/>
        <end position="359"/>
    </location>
</feature>
<evidence type="ECO:0000313" key="7">
    <source>
        <dbReference type="EMBL" id="CEK71666.1"/>
    </source>
</evidence>
<dbReference type="InterPro" id="IPR000276">
    <property type="entry name" value="GPCR_Rhodpsn"/>
</dbReference>
<evidence type="ECO:0000256" key="1">
    <source>
        <dbReference type="ARBA" id="ARBA00004370"/>
    </source>
</evidence>
<comment type="subcellular location">
    <subcellularLocation>
        <location evidence="1">Membrane</location>
    </subcellularLocation>
</comment>
<name>A0A0B6ZV07_9EUPU</name>
<dbReference type="EMBL" id="HACG01024801">
    <property type="protein sequence ID" value="CEK71666.1"/>
    <property type="molecule type" value="Transcribed_RNA"/>
</dbReference>
<feature type="transmembrane region" description="Helical" evidence="5">
    <location>
        <begin position="162"/>
        <end position="182"/>
    </location>
</feature>
<dbReference type="PANTHER" id="PTHR46641:SF2">
    <property type="entry name" value="FMRFAMIDE RECEPTOR"/>
    <property type="match status" value="1"/>
</dbReference>
<dbReference type="GO" id="GO:0008528">
    <property type="term" value="F:G protein-coupled peptide receptor activity"/>
    <property type="evidence" value="ECO:0007669"/>
    <property type="project" value="InterPro"/>
</dbReference>
<dbReference type="GO" id="GO:0016020">
    <property type="term" value="C:membrane"/>
    <property type="evidence" value="ECO:0007669"/>
    <property type="project" value="UniProtKB-SubCell"/>
</dbReference>
<feature type="domain" description="G-protein coupled receptors family 1 profile" evidence="6">
    <location>
        <begin position="54"/>
        <end position="439"/>
    </location>
</feature>
<keyword evidence="3 5" id="KW-1133">Transmembrane helix</keyword>
<protein>
    <recommendedName>
        <fullName evidence="6">G-protein coupled receptors family 1 profile domain-containing protein</fullName>
    </recommendedName>
</protein>
<dbReference type="Gene3D" id="1.20.1070.10">
    <property type="entry name" value="Rhodopsin 7-helix transmembrane proteins"/>
    <property type="match status" value="2"/>
</dbReference>
<organism evidence="7">
    <name type="scientific">Arion vulgaris</name>
    <dbReference type="NCBI Taxonomy" id="1028688"/>
    <lineage>
        <taxon>Eukaryota</taxon>
        <taxon>Metazoa</taxon>
        <taxon>Spiralia</taxon>
        <taxon>Lophotrochozoa</taxon>
        <taxon>Mollusca</taxon>
        <taxon>Gastropoda</taxon>
        <taxon>Heterobranchia</taxon>
        <taxon>Euthyneura</taxon>
        <taxon>Panpulmonata</taxon>
        <taxon>Eupulmonata</taxon>
        <taxon>Stylommatophora</taxon>
        <taxon>Helicina</taxon>
        <taxon>Arionoidea</taxon>
        <taxon>Arionidae</taxon>
        <taxon>Arion</taxon>
    </lineage>
</organism>
<dbReference type="InterPro" id="IPR019427">
    <property type="entry name" value="7TM_GPCR_serpentine_rcpt_Srw"/>
</dbReference>
<evidence type="ECO:0000256" key="2">
    <source>
        <dbReference type="ARBA" id="ARBA00022692"/>
    </source>
</evidence>
<evidence type="ECO:0000256" key="5">
    <source>
        <dbReference type="SAM" id="Phobius"/>
    </source>
</evidence>
<dbReference type="PROSITE" id="PS50262">
    <property type="entry name" value="G_PROTEIN_RECEP_F1_2"/>
    <property type="match status" value="1"/>
</dbReference>
<sequence>MTFMLPGKVSIVMPNCINHTSIDNEYNSSSADMSMSSVINGTVLPVVCVFGVVGNLLNLAILTRRKLQKSFKTLEQAANICLVALAVSDLMFCTCAFLTVFLPSDNIYTDNSFWLFYGRWNVAIINVFIMESTLLTVAMSLERYLAICFPLRQNIYLTTSRIKLIITFTIIFSVCFNIPVIWRNEMVMICDPKSSDSISNINLTFGNITSLGGYLQQAPSSQISLDIPKDVTTPGVVLNDVFKNVSTSSDTRNLLINSTLLPLISSSSSISSTQRFSFPSDHLLQHLHASTYPTASTPPTIKTNELNTADTKLHTIKIVMLFNSNIYDNVYRVVWAFVGNFTPLILLLYFNVCLCRQIYRSYKLRKHLGRQNRIRRSSHVLTITLVAIVVLFFILVAPSEVTLQISRMTSSGDTPLYKNTEAVMNLMQSINFSVNFILYCIISPYFRKTLKYLMLCGFCQIRQSKREWSIKFDTSYI</sequence>
<dbReference type="PRINTS" id="PR00237">
    <property type="entry name" value="GPCRRHODOPSN"/>
</dbReference>
<feature type="transmembrane region" description="Helical" evidence="5">
    <location>
        <begin position="38"/>
        <end position="59"/>
    </location>
</feature>
<dbReference type="Pfam" id="PF00001">
    <property type="entry name" value="7tm_1"/>
    <property type="match status" value="1"/>
</dbReference>
<evidence type="ECO:0000256" key="4">
    <source>
        <dbReference type="ARBA" id="ARBA00023136"/>
    </source>
</evidence>
<gene>
    <name evidence="7" type="primary">ORF79351</name>
</gene>
<evidence type="ECO:0000259" key="6">
    <source>
        <dbReference type="PROSITE" id="PS50262"/>
    </source>
</evidence>
<evidence type="ECO:0000256" key="3">
    <source>
        <dbReference type="ARBA" id="ARBA00022989"/>
    </source>
</evidence>
<accession>A0A0B6ZV07</accession>
<feature type="transmembrane region" description="Helical" evidence="5">
    <location>
        <begin position="122"/>
        <end position="141"/>
    </location>
</feature>
<dbReference type="SUPFAM" id="SSF81321">
    <property type="entry name" value="Family A G protein-coupled receptor-like"/>
    <property type="match status" value="2"/>
</dbReference>
<dbReference type="InterPro" id="IPR017452">
    <property type="entry name" value="GPCR_Rhodpsn_7TM"/>
</dbReference>
<dbReference type="PANTHER" id="PTHR46641">
    <property type="entry name" value="FMRFAMIDE RECEPTOR-RELATED"/>
    <property type="match status" value="1"/>
</dbReference>
<reference evidence="7" key="1">
    <citation type="submission" date="2014-12" db="EMBL/GenBank/DDBJ databases">
        <title>Insight into the proteome of Arion vulgaris.</title>
        <authorList>
            <person name="Aradska J."/>
            <person name="Bulat T."/>
            <person name="Smidak R."/>
            <person name="Sarate P."/>
            <person name="Gangsoo J."/>
            <person name="Sialana F."/>
            <person name="Bilban M."/>
            <person name="Lubec G."/>
        </authorList>
    </citation>
    <scope>NUCLEOTIDE SEQUENCE</scope>
    <source>
        <tissue evidence="7">Skin</tissue>
    </source>
</reference>
<feature type="transmembrane region" description="Helical" evidence="5">
    <location>
        <begin position="380"/>
        <end position="406"/>
    </location>
</feature>
<feature type="transmembrane region" description="Helical" evidence="5">
    <location>
        <begin position="80"/>
        <end position="102"/>
    </location>
</feature>
<dbReference type="AlphaFoldDB" id="A0A0B6ZV07"/>